<keyword evidence="4 14" id="KW-0436">Ligase</keyword>
<evidence type="ECO:0000256" key="6">
    <source>
        <dbReference type="ARBA" id="ARBA00022723"/>
    </source>
</evidence>
<feature type="binding site" evidence="14">
    <location>
        <position position="307"/>
    </location>
    <ligand>
        <name>NAD(+)</name>
        <dbReference type="ChEBI" id="CHEBI:57540"/>
    </ligand>
</feature>
<keyword evidence="6 14" id="KW-0479">Metal-binding</keyword>
<dbReference type="Gene3D" id="6.20.10.30">
    <property type="match status" value="1"/>
</dbReference>
<dbReference type="InterPro" id="IPR041663">
    <property type="entry name" value="DisA/LigA_HHH"/>
</dbReference>
<dbReference type="HOGENOM" id="CLU_007764_2_1_0"/>
<dbReference type="InterPro" id="IPR036420">
    <property type="entry name" value="BRCT_dom_sf"/>
</dbReference>
<dbReference type="GO" id="GO:0046872">
    <property type="term" value="F:metal ion binding"/>
    <property type="evidence" value="ECO:0007669"/>
    <property type="project" value="UniProtKB-KW"/>
</dbReference>
<evidence type="ECO:0000313" key="17">
    <source>
        <dbReference type="EMBL" id="BAI80024.1"/>
    </source>
</evidence>
<dbReference type="Gene3D" id="2.40.50.140">
    <property type="entry name" value="Nucleic acid-binding proteins"/>
    <property type="match status" value="1"/>
</dbReference>
<feature type="binding site" evidence="14">
    <location>
        <begin position="33"/>
        <end position="37"/>
    </location>
    <ligand>
        <name>NAD(+)</name>
        <dbReference type="ChEBI" id="CHEBI:57540"/>
    </ligand>
</feature>
<dbReference type="InterPro" id="IPR012340">
    <property type="entry name" value="NA-bd_OB-fold"/>
</dbReference>
<dbReference type="FunFam" id="1.10.150.20:FF:000006">
    <property type="entry name" value="DNA ligase"/>
    <property type="match status" value="1"/>
</dbReference>
<organism evidence="17 18">
    <name type="scientific">Deferribacter desulfuricans (strain DSM 14783 / JCM 11476 / NBRC 101012 / SSM1)</name>
    <dbReference type="NCBI Taxonomy" id="639282"/>
    <lineage>
        <taxon>Bacteria</taxon>
        <taxon>Pseudomonadati</taxon>
        <taxon>Deferribacterota</taxon>
        <taxon>Deferribacteres</taxon>
        <taxon>Deferribacterales</taxon>
        <taxon>Deferribacteraceae</taxon>
        <taxon>Deferribacter</taxon>
    </lineage>
</organism>
<accession>D3PBQ1</accession>
<dbReference type="Gene3D" id="3.40.50.10190">
    <property type="entry name" value="BRCT domain"/>
    <property type="match status" value="1"/>
</dbReference>
<evidence type="ECO:0000256" key="9">
    <source>
        <dbReference type="ARBA" id="ARBA00022842"/>
    </source>
</evidence>
<feature type="binding site" evidence="14">
    <location>
        <position position="422"/>
    </location>
    <ligand>
        <name>Zn(2+)</name>
        <dbReference type="ChEBI" id="CHEBI:29105"/>
    </ligand>
</feature>
<dbReference type="InterPro" id="IPR003583">
    <property type="entry name" value="Hlx-hairpin-Hlx_DNA-bd_motif"/>
</dbReference>
<dbReference type="Pfam" id="PF03120">
    <property type="entry name" value="OB_DNA_ligase"/>
    <property type="match status" value="1"/>
</dbReference>
<name>D3PBQ1_DEFDS</name>
<protein>
    <recommendedName>
        <fullName evidence="3 14">DNA ligase</fullName>
        <ecNumber evidence="2 14">6.5.1.2</ecNumber>
    </recommendedName>
    <alternativeName>
        <fullName evidence="14">Polydeoxyribonucleotide synthase [NAD(+)]</fullName>
    </alternativeName>
</protein>
<evidence type="ECO:0000256" key="4">
    <source>
        <dbReference type="ARBA" id="ARBA00022598"/>
    </source>
</evidence>
<dbReference type="Gene3D" id="3.30.470.30">
    <property type="entry name" value="DNA ligase/mRNA capping enzyme"/>
    <property type="match status" value="1"/>
</dbReference>
<dbReference type="CDD" id="cd00114">
    <property type="entry name" value="LIGANc"/>
    <property type="match status" value="1"/>
</dbReference>
<dbReference type="FunFam" id="3.30.470.30:FF:000001">
    <property type="entry name" value="DNA ligase"/>
    <property type="match status" value="1"/>
</dbReference>
<proteinExistence type="inferred from homology"/>
<evidence type="ECO:0000256" key="10">
    <source>
        <dbReference type="ARBA" id="ARBA00023027"/>
    </source>
</evidence>
<evidence type="ECO:0000256" key="12">
    <source>
        <dbReference type="ARBA" id="ARBA00034005"/>
    </source>
</evidence>
<dbReference type="InterPro" id="IPR004150">
    <property type="entry name" value="NAD_DNA_ligase_OB"/>
</dbReference>
<dbReference type="CDD" id="cd17748">
    <property type="entry name" value="BRCT_DNA_ligase_like"/>
    <property type="match status" value="1"/>
</dbReference>
<dbReference type="GO" id="GO:0003677">
    <property type="term" value="F:DNA binding"/>
    <property type="evidence" value="ECO:0007669"/>
    <property type="project" value="InterPro"/>
</dbReference>
<dbReference type="GO" id="GO:0003911">
    <property type="term" value="F:DNA ligase (NAD+) activity"/>
    <property type="evidence" value="ECO:0007669"/>
    <property type="project" value="UniProtKB-UniRule"/>
</dbReference>
<dbReference type="HAMAP" id="MF_01588">
    <property type="entry name" value="DNA_ligase_A"/>
    <property type="match status" value="1"/>
</dbReference>
<dbReference type="SUPFAM" id="SSF50249">
    <property type="entry name" value="Nucleic acid-binding proteins"/>
    <property type="match status" value="1"/>
</dbReference>
<dbReference type="PIRSF" id="PIRSF001604">
    <property type="entry name" value="LigA"/>
    <property type="match status" value="1"/>
</dbReference>
<dbReference type="InterPro" id="IPR018239">
    <property type="entry name" value="DNA_ligase_AS"/>
</dbReference>
<keyword evidence="14" id="KW-0464">Manganese</keyword>
<dbReference type="Pfam" id="PF00533">
    <property type="entry name" value="BRCT"/>
    <property type="match status" value="1"/>
</dbReference>
<feature type="binding site" evidence="14">
    <location>
        <begin position="82"/>
        <end position="83"/>
    </location>
    <ligand>
        <name>NAD(+)</name>
        <dbReference type="ChEBI" id="CHEBI:57540"/>
    </ligand>
</feature>
<dbReference type="SMART" id="SM00292">
    <property type="entry name" value="BRCT"/>
    <property type="match status" value="1"/>
</dbReference>
<comment type="catalytic activity">
    <reaction evidence="12 14 15">
        <text>NAD(+) + (deoxyribonucleotide)n-3'-hydroxyl + 5'-phospho-(deoxyribonucleotide)m = (deoxyribonucleotide)n+m + AMP + beta-nicotinamide D-nucleotide.</text>
        <dbReference type="EC" id="6.5.1.2"/>
    </reaction>
</comment>
<dbReference type="KEGG" id="ddf:DEFDS_0530"/>
<evidence type="ECO:0000256" key="8">
    <source>
        <dbReference type="ARBA" id="ARBA00022833"/>
    </source>
</evidence>
<feature type="active site" description="N6-AMP-lysine intermediate" evidence="14">
    <location>
        <position position="114"/>
    </location>
</feature>
<dbReference type="eggNOG" id="COG0272">
    <property type="taxonomic scope" value="Bacteria"/>
</dbReference>
<keyword evidence="18" id="KW-1185">Reference proteome</keyword>
<evidence type="ECO:0000256" key="5">
    <source>
        <dbReference type="ARBA" id="ARBA00022705"/>
    </source>
</evidence>
<feature type="domain" description="BRCT" evidence="16">
    <location>
        <begin position="581"/>
        <end position="656"/>
    </location>
</feature>
<evidence type="ECO:0000256" key="14">
    <source>
        <dbReference type="HAMAP-Rule" id="MF_01588"/>
    </source>
</evidence>
<dbReference type="EC" id="6.5.1.2" evidence="2 14"/>
<dbReference type="Pfam" id="PF14520">
    <property type="entry name" value="HHH_5"/>
    <property type="match status" value="1"/>
</dbReference>
<sequence length="663" mass="75296">MDESILKEYQKLVDEINYHDYRYYVLNDPVISDYEYDQLYKRLKEIESKYPEIISPYSPTQRVGYAPVSNLKTVKHEVKMLSLDNTYNEGELKDFYNRVLKNLESVPSFVVEPKIDGAAVSLTYEDGILQIGATRGDGVTGEDVTHNVKTIKSIPLKIAVKGKLVVRGEVFLPKSEFERINDERVKNGLEPFANPRNAAAGTLKLLDPRIAAQRNLDIFIYSVDIGRKHDTHFDDLNYLKGLGFKVNPLIKKVESFEDIISHIENLGKMRDELDYEIDGAVIKVNEYSYQEQLGETIKYPRWAVAFKYPPELKTTVLKDVIFQVGRTGIITPVAVLEPVHISGSVVKRATLHNEDEIRRLDVKIGDTVFVEKSGEIIPKIIKVVKEKRTGKEKEIVFPEKCPVCNGLVRKENAYYVCLNPDCSAKLKASIIHFASRDAMDIKGLGEAIVERFVDLGFLKSIADIYTLDFEKIALLDGFGKKSAENLKKSIEDSKNRSFDRVLYALGIRHVGIKTARILTNHFKNIEKLQKATIEELVSIDEVGEIIAKSVYYTLRDENFLKLIERLKSYGLKFSMEDDKENKSEKLKGLKFVITGTLSKPRNYYVELIEKLGGEVSSSVSKKTDYVIVGEDPGSKYNKAISLGVKTINEEEFYKLIGGTDEKY</sequence>
<gene>
    <name evidence="14 17" type="primary">ligA</name>
    <name evidence="17" type="ordered locus">DEFDS_0530</name>
</gene>
<evidence type="ECO:0000256" key="13">
    <source>
        <dbReference type="ARBA" id="ARBA00060881"/>
    </source>
</evidence>
<dbReference type="STRING" id="639282.DEFDS_0530"/>
<dbReference type="SUPFAM" id="SSF47781">
    <property type="entry name" value="RuvA domain 2-like"/>
    <property type="match status" value="1"/>
</dbReference>
<evidence type="ECO:0000256" key="2">
    <source>
        <dbReference type="ARBA" id="ARBA00012722"/>
    </source>
</evidence>
<evidence type="ECO:0000259" key="16">
    <source>
        <dbReference type="PROSITE" id="PS50172"/>
    </source>
</evidence>
<dbReference type="PROSITE" id="PS50172">
    <property type="entry name" value="BRCT"/>
    <property type="match status" value="1"/>
</dbReference>
<dbReference type="SMART" id="SM00532">
    <property type="entry name" value="LIGANc"/>
    <property type="match status" value="1"/>
</dbReference>
<dbReference type="RefSeq" id="WP_013007272.1">
    <property type="nucleotide sequence ID" value="NC_013939.1"/>
</dbReference>
<evidence type="ECO:0000313" key="18">
    <source>
        <dbReference type="Proteomes" id="UP000001520"/>
    </source>
</evidence>
<keyword evidence="10 14" id="KW-0520">NAD</keyword>
<evidence type="ECO:0000256" key="3">
    <source>
        <dbReference type="ARBA" id="ARBA00013308"/>
    </source>
</evidence>
<dbReference type="AlphaFoldDB" id="D3PBQ1"/>
<dbReference type="GO" id="GO:0006281">
    <property type="term" value="P:DNA repair"/>
    <property type="evidence" value="ECO:0007669"/>
    <property type="project" value="UniProtKB-KW"/>
</dbReference>
<keyword evidence="9 14" id="KW-0460">Magnesium</keyword>
<feature type="binding site" evidence="14">
    <location>
        <position position="169"/>
    </location>
    <ligand>
        <name>NAD(+)</name>
        <dbReference type="ChEBI" id="CHEBI:57540"/>
    </ligand>
</feature>
<dbReference type="Gene3D" id="1.10.287.610">
    <property type="entry name" value="Helix hairpin bin"/>
    <property type="match status" value="1"/>
</dbReference>
<dbReference type="Pfam" id="PF12826">
    <property type="entry name" value="HHH_2"/>
    <property type="match status" value="1"/>
</dbReference>
<dbReference type="InterPro" id="IPR033136">
    <property type="entry name" value="DNA_ligase_CS"/>
</dbReference>
<dbReference type="OrthoDB" id="9759736at2"/>
<feature type="binding site" evidence="14">
    <location>
        <position position="112"/>
    </location>
    <ligand>
        <name>NAD(+)</name>
        <dbReference type="ChEBI" id="CHEBI:57540"/>
    </ligand>
</feature>
<dbReference type="Proteomes" id="UP000001520">
    <property type="component" value="Chromosome"/>
</dbReference>
<dbReference type="FunFam" id="2.40.50.140:FF:000012">
    <property type="entry name" value="DNA ligase"/>
    <property type="match status" value="1"/>
</dbReference>
<keyword evidence="7 14" id="KW-0227">DNA damage</keyword>
<comment type="similarity">
    <text evidence="13 14">Belongs to the NAD-dependent DNA ligase family. LigA subfamily.</text>
</comment>
<feature type="binding site" evidence="14">
    <location>
        <position position="135"/>
    </location>
    <ligand>
        <name>NAD(+)</name>
        <dbReference type="ChEBI" id="CHEBI:57540"/>
    </ligand>
</feature>
<evidence type="ECO:0000256" key="11">
    <source>
        <dbReference type="ARBA" id="ARBA00023204"/>
    </source>
</evidence>
<dbReference type="InterPro" id="IPR001679">
    <property type="entry name" value="DNA_ligase"/>
</dbReference>
<evidence type="ECO:0000256" key="7">
    <source>
        <dbReference type="ARBA" id="ARBA00022763"/>
    </source>
</evidence>
<dbReference type="GO" id="GO:0006260">
    <property type="term" value="P:DNA replication"/>
    <property type="evidence" value="ECO:0007669"/>
    <property type="project" value="UniProtKB-KW"/>
</dbReference>
<comment type="cofactor">
    <cofactor evidence="14">
        <name>Mg(2+)</name>
        <dbReference type="ChEBI" id="CHEBI:18420"/>
    </cofactor>
    <cofactor evidence="14">
        <name>Mn(2+)</name>
        <dbReference type="ChEBI" id="CHEBI:29035"/>
    </cofactor>
</comment>
<dbReference type="PANTHER" id="PTHR23389:SF9">
    <property type="entry name" value="DNA LIGASE"/>
    <property type="match status" value="1"/>
</dbReference>
<dbReference type="InterPro" id="IPR013840">
    <property type="entry name" value="DNAligase_N"/>
</dbReference>
<dbReference type="GO" id="GO:0005829">
    <property type="term" value="C:cytosol"/>
    <property type="evidence" value="ECO:0007669"/>
    <property type="project" value="TreeGrafter"/>
</dbReference>
<dbReference type="PROSITE" id="PS01055">
    <property type="entry name" value="DNA_LIGASE_N1"/>
    <property type="match status" value="1"/>
</dbReference>
<dbReference type="PANTHER" id="PTHR23389">
    <property type="entry name" value="CHROMOSOME TRANSMISSION FIDELITY FACTOR 18"/>
    <property type="match status" value="1"/>
</dbReference>
<feature type="binding site" evidence="14">
    <location>
        <position position="417"/>
    </location>
    <ligand>
        <name>Zn(2+)</name>
        <dbReference type="ChEBI" id="CHEBI:29105"/>
    </ligand>
</feature>
<dbReference type="Gene3D" id="1.10.150.20">
    <property type="entry name" value="5' to 3' exonuclease, C-terminal subdomain"/>
    <property type="match status" value="2"/>
</dbReference>
<dbReference type="InterPro" id="IPR010994">
    <property type="entry name" value="RuvA_2-like"/>
</dbReference>
<feature type="binding site" evidence="14">
    <location>
        <position position="404"/>
    </location>
    <ligand>
        <name>Zn(2+)</name>
        <dbReference type="ChEBI" id="CHEBI:29105"/>
    </ligand>
</feature>
<dbReference type="SUPFAM" id="SSF52113">
    <property type="entry name" value="BRCT domain"/>
    <property type="match status" value="1"/>
</dbReference>
<dbReference type="PROSITE" id="PS01056">
    <property type="entry name" value="DNA_LIGASE_N2"/>
    <property type="match status" value="1"/>
</dbReference>
<dbReference type="SUPFAM" id="SSF56091">
    <property type="entry name" value="DNA ligase/mRNA capping enzyme, catalytic domain"/>
    <property type="match status" value="1"/>
</dbReference>
<keyword evidence="8 14" id="KW-0862">Zinc</keyword>
<reference evidence="17 18" key="1">
    <citation type="journal article" date="2010" name="DNA Res.">
        <title>Bacterial lifestyle in a deep-sea hydrothermal vent chimney revealed by the genome sequence of the thermophilic bacterium Deferribacter desulfuricans SSM1.</title>
        <authorList>
            <person name="Takaki Y."/>
            <person name="Shimamura S."/>
            <person name="Nakagawa S."/>
            <person name="Fukuhara Y."/>
            <person name="Horikawa H."/>
            <person name="Ankai A."/>
            <person name="Harada T."/>
            <person name="Hosoyama A."/>
            <person name="Oguchi A."/>
            <person name="Fukui S."/>
            <person name="Fujita N."/>
            <person name="Takami H."/>
            <person name="Takai K."/>
        </authorList>
    </citation>
    <scope>NUCLEOTIDE SEQUENCE [LARGE SCALE GENOMIC DNA]</scope>
    <source>
        <strain evidence="18">DSM 14783 / JCM 11476 / NBRC 101012 / SSM1</strain>
    </source>
</reference>
<feature type="binding site" evidence="14">
    <location>
        <position position="283"/>
    </location>
    <ligand>
        <name>NAD(+)</name>
        <dbReference type="ChEBI" id="CHEBI:57540"/>
    </ligand>
</feature>
<dbReference type="NCBIfam" id="NF005932">
    <property type="entry name" value="PRK07956.1"/>
    <property type="match status" value="1"/>
</dbReference>
<dbReference type="InterPro" id="IPR001357">
    <property type="entry name" value="BRCT_dom"/>
</dbReference>
<dbReference type="Pfam" id="PF01653">
    <property type="entry name" value="DNA_ligase_aden"/>
    <property type="match status" value="1"/>
</dbReference>
<feature type="binding site" evidence="14">
    <location>
        <position position="401"/>
    </location>
    <ligand>
        <name>Zn(2+)</name>
        <dbReference type="ChEBI" id="CHEBI:29105"/>
    </ligand>
</feature>
<dbReference type="FunFam" id="1.10.150.20:FF:000007">
    <property type="entry name" value="DNA ligase"/>
    <property type="match status" value="1"/>
</dbReference>
<dbReference type="InterPro" id="IPR013839">
    <property type="entry name" value="DNAligase_adenylation"/>
</dbReference>
<evidence type="ECO:0000256" key="15">
    <source>
        <dbReference type="RuleBase" id="RU000618"/>
    </source>
</evidence>
<dbReference type="EMBL" id="AP011529">
    <property type="protein sequence ID" value="BAI80024.1"/>
    <property type="molecule type" value="Genomic_DNA"/>
</dbReference>
<dbReference type="SMART" id="SM00278">
    <property type="entry name" value="HhH1"/>
    <property type="match status" value="4"/>
</dbReference>
<comment type="function">
    <text evidence="1 14">DNA ligase that catalyzes the formation of phosphodiester linkages between 5'-phosphoryl and 3'-hydroxyl groups in double-stranded DNA using NAD as a coenzyme and as the energy source for the reaction. It is essential for DNA replication and repair of damaged DNA.</text>
</comment>
<evidence type="ECO:0000256" key="1">
    <source>
        <dbReference type="ARBA" id="ARBA00004067"/>
    </source>
</evidence>
<keyword evidence="5 14" id="KW-0235">DNA replication</keyword>
<keyword evidence="11 14" id="KW-0234">DNA repair</keyword>
<dbReference type="NCBIfam" id="TIGR00575">
    <property type="entry name" value="dnlj"/>
    <property type="match status" value="1"/>
</dbReference>